<dbReference type="HOGENOM" id="CLU_104506_4_1_5"/>
<feature type="domain" description="Ferritin-like diiron" evidence="3">
    <location>
        <begin position="53"/>
        <end position="203"/>
    </location>
</feature>
<dbReference type="GO" id="GO:0008199">
    <property type="term" value="F:ferric iron binding"/>
    <property type="evidence" value="ECO:0007669"/>
    <property type="project" value="InterPro"/>
</dbReference>
<dbReference type="SUPFAM" id="SSF47240">
    <property type="entry name" value="Ferritin-like"/>
    <property type="match status" value="1"/>
</dbReference>
<dbReference type="KEGG" id="gxy:GLX_24750"/>
<accession>G2I1V1</accession>
<name>G2I1V1_KOMMN</name>
<dbReference type="PANTHER" id="PTHR30295">
    <property type="entry name" value="BACTERIOFERRITIN"/>
    <property type="match status" value="1"/>
</dbReference>
<reference evidence="5" key="1">
    <citation type="journal article" date="2011" name="J. Bacteriol.">
        <title>Complete genome sequence of NBRC 3288, a unique cellulose-nonproducing strain of Gluconacetobacter xylinus isolated from vinegar.</title>
        <authorList>
            <person name="Ogino H."/>
            <person name="Azuma Y."/>
            <person name="Hosoyama A."/>
            <person name="Nakazawa H."/>
            <person name="Matsutani M."/>
            <person name="Hasegawa A."/>
            <person name="Otsuyama K."/>
            <person name="Matsushita K."/>
            <person name="Fujita N."/>
            <person name="Shirai M."/>
        </authorList>
    </citation>
    <scope>NUCLEOTIDE SEQUENCE [LARGE SCALE GENOMIC DNA]</scope>
    <source>
        <strain evidence="5">NBRC 3288 / BCRC 11682 / LMG 1693</strain>
    </source>
</reference>
<dbReference type="AlphaFoldDB" id="G2I1V1"/>
<dbReference type="PROSITE" id="PS50905">
    <property type="entry name" value="FERRITIN_LIKE"/>
    <property type="match status" value="1"/>
</dbReference>
<dbReference type="Proteomes" id="UP000009044">
    <property type="component" value="Chromosome"/>
</dbReference>
<dbReference type="EMBL" id="AP012159">
    <property type="protein sequence ID" value="BAK84887.1"/>
    <property type="molecule type" value="Genomic_DNA"/>
</dbReference>
<protein>
    <submittedName>
        <fullName evidence="4">Bacterioferritin</fullName>
    </submittedName>
</protein>
<organism evidence="4 5">
    <name type="scientific">Komagataeibacter medellinensis (strain NBRC 3288 / BCRC 11682 / LMG 1693 / Kondo 51)</name>
    <name type="common">Gluconacetobacter medellinensis</name>
    <dbReference type="NCBI Taxonomy" id="634177"/>
    <lineage>
        <taxon>Bacteria</taxon>
        <taxon>Pseudomonadati</taxon>
        <taxon>Pseudomonadota</taxon>
        <taxon>Alphaproteobacteria</taxon>
        <taxon>Acetobacterales</taxon>
        <taxon>Acetobacteraceae</taxon>
        <taxon>Komagataeibacter</taxon>
    </lineage>
</organism>
<dbReference type="InterPro" id="IPR012347">
    <property type="entry name" value="Ferritin-like"/>
</dbReference>
<dbReference type="CDD" id="cd00657">
    <property type="entry name" value="Ferritin_like"/>
    <property type="match status" value="1"/>
</dbReference>
<dbReference type="PANTHER" id="PTHR30295:SF1">
    <property type="entry name" value="DNA PROTECTION DURING STARVATION PROTEIN"/>
    <property type="match status" value="1"/>
</dbReference>
<evidence type="ECO:0000313" key="5">
    <source>
        <dbReference type="Proteomes" id="UP000009044"/>
    </source>
</evidence>
<dbReference type="Pfam" id="PF00210">
    <property type="entry name" value="Ferritin"/>
    <property type="match status" value="1"/>
</dbReference>
<evidence type="ECO:0000259" key="3">
    <source>
        <dbReference type="PROSITE" id="PS50905"/>
    </source>
</evidence>
<dbReference type="InterPro" id="IPR009040">
    <property type="entry name" value="Ferritin-like_diiron"/>
</dbReference>
<dbReference type="PATRIC" id="fig|634177.7.peg.2765"/>
<evidence type="ECO:0000313" key="4">
    <source>
        <dbReference type="EMBL" id="BAK84887.1"/>
    </source>
</evidence>
<sequence length="206" mass="23009">MICNRHLPCRARGTDKGHTMTNAGENTFLTDVQTLRERAKKAIEKGALTPAYQGDVKTAIDLLQTVVATELVCVLRYTMHSISVEGITSESVGAEFATHAKEERAHMMWAAERIDQLGGVPNLSPEGLATRSASEYGKGGNLIEMVRQNLVAERLVIEHYRELIRYFADHDPTTRIMLEKILAEEEEHATDMHDLLVAHEGRPFLT</sequence>
<dbReference type="InterPro" id="IPR008331">
    <property type="entry name" value="Ferritin_DPS_dom"/>
</dbReference>
<keyword evidence="2" id="KW-0408">Iron</keyword>
<dbReference type="GO" id="GO:0004322">
    <property type="term" value="F:ferroxidase activity"/>
    <property type="evidence" value="ECO:0007669"/>
    <property type="project" value="TreeGrafter"/>
</dbReference>
<gene>
    <name evidence="4" type="ordered locus">GLX_24750</name>
</gene>
<evidence type="ECO:0000256" key="2">
    <source>
        <dbReference type="ARBA" id="ARBA00023004"/>
    </source>
</evidence>
<dbReference type="InterPro" id="IPR009078">
    <property type="entry name" value="Ferritin-like_SF"/>
</dbReference>
<evidence type="ECO:0000256" key="1">
    <source>
        <dbReference type="ARBA" id="ARBA00022434"/>
    </source>
</evidence>
<keyword evidence="1" id="KW-0409">Iron storage</keyword>
<dbReference type="GO" id="GO:0020037">
    <property type="term" value="F:heme binding"/>
    <property type="evidence" value="ECO:0007669"/>
    <property type="project" value="TreeGrafter"/>
</dbReference>
<dbReference type="GO" id="GO:0006879">
    <property type="term" value="P:intracellular iron ion homeostasis"/>
    <property type="evidence" value="ECO:0007669"/>
    <property type="project" value="UniProtKB-KW"/>
</dbReference>
<dbReference type="GO" id="GO:0005829">
    <property type="term" value="C:cytosol"/>
    <property type="evidence" value="ECO:0007669"/>
    <property type="project" value="TreeGrafter"/>
</dbReference>
<dbReference type="Gene3D" id="1.20.1260.10">
    <property type="match status" value="1"/>
</dbReference>
<proteinExistence type="predicted"/>
<dbReference type="STRING" id="634177.GLX_24750"/>
<dbReference type="eggNOG" id="COG2193">
    <property type="taxonomic scope" value="Bacteria"/>
</dbReference>